<dbReference type="InterPro" id="IPR007045">
    <property type="entry name" value="KduI"/>
</dbReference>
<evidence type="ECO:0000313" key="8">
    <source>
        <dbReference type="EMBL" id="KGQ38150.1"/>
    </source>
</evidence>
<protein>
    <recommendedName>
        <fullName evidence="7">4-deoxy-L-threo-5-hexosulose-uronate ketol-isomerase</fullName>
        <ecNumber evidence="7">5.3.1.17</ecNumber>
    </recommendedName>
    <alternativeName>
        <fullName evidence="7">5-keto-4-deoxyuronate isomerase</fullName>
    </alternativeName>
    <alternativeName>
        <fullName evidence="7">DKI isomerase</fullName>
    </alternativeName>
</protein>
<dbReference type="NCBIfam" id="NF002091">
    <property type="entry name" value="PRK00924.1"/>
    <property type="match status" value="1"/>
</dbReference>
<evidence type="ECO:0000256" key="6">
    <source>
        <dbReference type="ARBA" id="ARBA00023235"/>
    </source>
</evidence>
<name>A0A0A2Y6D4_9PAST</name>
<dbReference type="GO" id="GO:0019698">
    <property type="term" value="P:D-galacturonate catabolic process"/>
    <property type="evidence" value="ECO:0007669"/>
    <property type="project" value="TreeGrafter"/>
</dbReference>
<proteinExistence type="inferred from homology"/>
<accession>A0A0A2Y6D4</accession>
<dbReference type="GO" id="GO:0045490">
    <property type="term" value="P:pectin catabolic process"/>
    <property type="evidence" value="ECO:0007669"/>
    <property type="project" value="UniProtKB-UniRule"/>
</dbReference>
<dbReference type="CDD" id="cd20294">
    <property type="entry name" value="cupin_KduI_N"/>
    <property type="match status" value="1"/>
</dbReference>
<dbReference type="InterPro" id="IPR014710">
    <property type="entry name" value="RmlC-like_jellyroll"/>
</dbReference>
<comment type="function">
    <text evidence="7">Catalyzes the isomerization of 5-dehydro-4-deoxy-D-glucuronate to 3-deoxy-D-glycero-2,5-hexodiulosonate.</text>
</comment>
<dbReference type="EC" id="5.3.1.17" evidence="7"/>
<evidence type="ECO:0000313" key="9">
    <source>
        <dbReference type="Proteomes" id="UP000030539"/>
    </source>
</evidence>
<dbReference type="Gene3D" id="2.60.120.10">
    <property type="entry name" value="Jelly Rolls"/>
    <property type="match status" value="1"/>
</dbReference>
<dbReference type="PANTHER" id="PTHR38461">
    <property type="entry name" value="4-DEOXY-L-THREO-5-HEXOSULOSE-URONATE KETOL-ISOMERASE"/>
    <property type="match status" value="1"/>
</dbReference>
<dbReference type="HAMAP" id="MF_00687">
    <property type="entry name" value="KduI"/>
    <property type="match status" value="1"/>
</dbReference>
<feature type="binding site" evidence="7">
    <location>
        <position position="198"/>
    </location>
    <ligand>
        <name>Zn(2+)</name>
        <dbReference type="ChEBI" id="CHEBI:29105"/>
    </ligand>
</feature>
<feature type="binding site" evidence="7">
    <location>
        <position position="200"/>
    </location>
    <ligand>
        <name>Zn(2+)</name>
        <dbReference type="ChEBI" id="CHEBI:29105"/>
    </ligand>
</feature>
<dbReference type="STRING" id="155515.JP36_04170"/>
<evidence type="ECO:0000256" key="5">
    <source>
        <dbReference type="ARBA" id="ARBA00022833"/>
    </source>
</evidence>
<keyword evidence="6 7" id="KW-0413">Isomerase</keyword>
<dbReference type="PIRSF" id="PIRSF006625">
    <property type="entry name" value="KduI"/>
    <property type="match status" value="1"/>
</dbReference>
<comment type="pathway">
    <text evidence="2 7">Glycan metabolism; pectin degradation; 2-dehydro-3-deoxy-D-gluconate from pectin: step 4/5.</text>
</comment>
<keyword evidence="4 7" id="KW-0479">Metal-binding</keyword>
<dbReference type="eggNOG" id="COG3717">
    <property type="taxonomic scope" value="Bacteria"/>
</dbReference>
<dbReference type="UniPathway" id="UPA00545">
    <property type="reaction ID" value="UER00826"/>
</dbReference>
<evidence type="ECO:0000256" key="7">
    <source>
        <dbReference type="HAMAP-Rule" id="MF_00687"/>
    </source>
</evidence>
<dbReference type="Gene3D" id="2.60.120.520">
    <property type="entry name" value="pectin degrading enzyme 5-keto 4- deoxyuronate isomerase, domain 1"/>
    <property type="match status" value="1"/>
</dbReference>
<dbReference type="RefSeq" id="WP_039172229.1">
    <property type="nucleotide sequence ID" value="NZ_JPXX01000010.1"/>
</dbReference>
<comment type="cofactor">
    <cofactor evidence="7">
        <name>Zn(2+)</name>
        <dbReference type="ChEBI" id="CHEBI:29105"/>
    </cofactor>
    <text evidence="7">Binds 1 zinc ion per subunit.</text>
</comment>
<comment type="similarity">
    <text evidence="3 7">Belongs to the KduI family.</text>
</comment>
<comment type="catalytic activity">
    <reaction evidence="1 7">
        <text>5-dehydro-4-deoxy-D-glucuronate = 3-deoxy-D-glycero-2,5-hexodiulosonate</text>
        <dbReference type="Rhea" id="RHEA:23896"/>
        <dbReference type="ChEBI" id="CHEBI:17117"/>
        <dbReference type="ChEBI" id="CHEBI:29071"/>
        <dbReference type="EC" id="5.3.1.17"/>
    </reaction>
</comment>
<dbReference type="Pfam" id="PF04962">
    <property type="entry name" value="KduI"/>
    <property type="match status" value="1"/>
</dbReference>
<dbReference type="InterPro" id="IPR011051">
    <property type="entry name" value="RmlC_Cupin_sf"/>
</dbReference>
<dbReference type="GO" id="GO:0008697">
    <property type="term" value="F:4-deoxy-L-threo-5-hexosulose-uronate ketol-isomerase activity"/>
    <property type="evidence" value="ECO:0007669"/>
    <property type="project" value="UniProtKB-UniRule"/>
</dbReference>
<reference evidence="8 9" key="1">
    <citation type="submission" date="2014-08" db="EMBL/GenBank/DDBJ databases">
        <title>Chaperone-usher fimbriae in a diverse selection of Gallibacterium genomes.</title>
        <authorList>
            <person name="Kudirkiene E."/>
            <person name="Bager R.J."/>
            <person name="Johnson T.J."/>
            <person name="Bojesen A.M."/>
        </authorList>
    </citation>
    <scope>NUCLEOTIDE SEQUENCE [LARGE SCALE GENOMIC DNA]</scope>
    <source>
        <strain evidence="8 9">CCM5974</strain>
    </source>
</reference>
<dbReference type="EMBL" id="JPXX01000010">
    <property type="protein sequence ID" value="KGQ38150.1"/>
    <property type="molecule type" value="Genomic_DNA"/>
</dbReference>
<evidence type="ECO:0000256" key="1">
    <source>
        <dbReference type="ARBA" id="ARBA00000552"/>
    </source>
</evidence>
<evidence type="ECO:0000256" key="2">
    <source>
        <dbReference type="ARBA" id="ARBA00005148"/>
    </source>
</evidence>
<keyword evidence="5 7" id="KW-0862">Zinc</keyword>
<sequence length="280" mass="31823">MKILHNMHPEDAKHYDTTRLREAFLCEDLFQPGKINVVYSHIDRLVALGVIPNSGEILLLDEVIDKKTFGTEFFLERRELGIINLGGTAVITTKQGSFTVGHLDAIYLGKGTEEITFSSQDDKSPAVLYGLSAPAHRTFPSKLIKYVDARKVKLGTLENSNARTINQYLHPEVLETCQLCMGMTELEKGSVWNTMPAHTHERRMEAYLYFNIEPDQVVFHFLGEPTETRHIVVRDKQLIISPSWSIHSGCGTKNYSFVWGMVGENQTFDDMDFVPMQDLR</sequence>
<dbReference type="CDD" id="cd20491">
    <property type="entry name" value="cupin_KduI_C"/>
    <property type="match status" value="1"/>
</dbReference>
<dbReference type="AlphaFoldDB" id="A0A0A2Y6D4"/>
<dbReference type="Proteomes" id="UP000030539">
    <property type="component" value="Unassembled WGS sequence"/>
</dbReference>
<gene>
    <name evidence="7" type="primary">kduI</name>
    <name evidence="8" type="ORF">JP36_04170</name>
</gene>
<evidence type="ECO:0000256" key="3">
    <source>
        <dbReference type="ARBA" id="ARBA00008086"/>
    </source>
</evidence>
<dbReference type="InterPro" id="IPR021120">
    <property type="entry name" value="KduI/IolB_isomerase"/>
</dbReference>
<feature type="binding site" evidence="7">
    <location>
        <position position="205"/>
    </location>
    <ligand>
        <name>Zn(2+)</name>
        <dbReference type="ChEBI" id="CHEBI:29105"/>
    </ligand>
</feature>
<dbReference type="SUPFAM" id="SSF51182">
    <property type="entry name" value="RmlC-like cupins"/>
    <property type="match status" value="1"/>
</dbReference>
<evidence type="ECO:0000256" key="4">
    <source>
        <dbReference type="ARBA" id="ARBA00022723"/>
    </source>
</evidence>
<dbReference type="GO" id="GO:0008270">
    <property type="term" value="F:zinc ion binding"/>
    <property type="evidence" value="ECO:0007669"/>
    <property type="project" value="UniProtKB-UniRule"/>
</dbReference>
<dbReference type="PANTHER" id="PTHR38461:SF1">
    <property type="entry name" value="4-DEOXY-L-THREO-5-HEXOSULOSE-URONATE KETOL-ISOMERASE"/>
    <property type="match status" value="1"/>
</dbReference>
<organism evidence="8 9">
    <name type="scientific">Gallibacterium genomosp. 1</name>
    <dbReference type="NCBI Taxonomy" id="155515"/>
    <lineage>
        <taxon>Bacteria</taxon>
        <taxon>Pseudomonadati</taxon>
        <taxon>Pseudomonadota</taxon>
        <taxon>Gammaproteobacteria</taxon>
        <taxon>Pasteurellales</taxon>
        <taxon>Pasteurellaceae</taxon>
        <taxon>Gallibacterium</taxon>
    </lineage>
</organism>
<feature type="binding site" evidence="7">
    <location>
        <position position="247"/>
    </location>
    <ligand>
        <name>Zn(2+)</name>
        <dbReference type="ChEBI" id="CHEBI:29105"/>
    </ligand>
</feature>
<dbReference type="InterPro" id="IPR027449">
    <property type="entry name" value="KduI_N"/>
</dbReference>
<comment type="caution">
    <text evidence="8">The sequence shown here is derived from an EMBL/GenBank/DDBJ whole genome shotgun (WGS) entry which is preliminary data.</text>
</comment>
<dbReference type="GO" id="GO:0042840">
    <property type="term" value="P:D-glucuronate catabolic process"/>
    <property type="evidence" value="ECO:0007669"/>
    <property type="project" value="TreeGrafter"/>
</dbReference>